<gene>
    <name evidence="2" type="ORF">g.49834</name>
</gene>
<keyword evidence="1" id="KW-0175">Coiled coil</keyword>
<evidence type="ECO:0000313" key="2">
    <source>
        <dbReference type="EMBL" id="JAS38876.1"/>
    </source>
</evidence>
<organism evidence="2">
    <name type="scientific">Cuerna arida</name>
    <dbReference type="NCBI Taxonomy" id="1464854"/>
    <lineage>
        <taxon>Eukaryota</taxon>
        <taxon>Metazoa</taxon>
        <taxon>Ecdysozoa</taxon>
        <taxon>Arthropoda</taxon>
        <taxon>Hexapoda</taxon>
        <taxon>Insecta</taxon>
        <taxon>Pterygota</taxon>
        <taxon>Neoptera</taxon>
        <taxon>Paraneoptera</taxon>
        <taxon>Hemiptera</taxon>
        <taxon>Auchenorrhyncha</taxon>
        <taxon>Membracoidea</taxon>
        <taxon>Cicadellidae</taxon>
        <taxon>Cicadellinae</taxon>
        <taxon>Proconiini</taxon>
        <taxon>Cuerna</taxon>
    </lineage>
</organism>
<dbReference type="AlphaFoldDB" id="A0A1B6ELT2"/>
<feature type="coiled-coil region" evidence="1">
    <location>
        <begin position="80"/>
        <end position="107"/>
    </location>
</feature>
<name>A0A1B6ELT2_9HEMI</name>
<dbReference type="EMBL" id="GECZ01030893">
    <property type="protein sequence ID" value="JAS38876.1"/>
    <property type="molecule type" value="Transcribed_RNA"/>
</dbReference>
<evidence type="ECO:0000256" key="1">
    <source>
        <dbReference type="SAM" id="Coils"/>
    </source>
</evidence>
<reference evidence="2" key="1">
    <citation type="submission" date="2015-11" db="EMBL/GenBank/DDBJ databases">
        <title>De novo transcriptome assembly of four potential Pierce s Disease insect vectors from Arizona vineyards.</title>
        <authorList>
            <person name="Tassone E.E."/>
        </authorList>
    </citation>
    <scope>NUCLEOTIDE SEQUENCE</scope>
</reference>
<feature type="non-terminal residue" evidence="2">
    <location>
        <position position="107"/>
    </location>
</feature>
<sequence length="107" mass="12206">TNSPSKSCQSQPFAVLEPVEEVGSAAHISDNSINKSTDSNDFVEPISKKNKRLSFRLKKLNGLDIDQKERFMSECRKLSAAELRDEIEYFEARIKQKESEVTELRNV</sequence>
<feature type="non-terminal residue" evidence="2">
    <location>
        <position position="1"/>
    </location>
</feature>
<protein>
    <submittedName>
        <fullName evidence="2">Uncharacterized protein</fullName>
    </submittedName>
</protein>
<accession>A0A1B6ELT2</accession>
<proteinExistence type="predicted"/>